<dbReference type="AlphaFoldDB" id="A0AAW7Z4K3"/>
<reference evidence="1" key="1">
    <citation type="submission" date="2023-07" db="EMBL/GenBank/DDBJ databases">
        <title>Genome content predicts the carbon catabolic preferences of heterotrophic bacteria.</title>
        <authorList>
            <person name="Gralka M."/>
        </authorList>
    </citation>
    <scope>NUCLEOTIDE SEQUENCE</scope>
    <source>
        <strain evidence="1">F2M12</strain>
    </source>
</reference>
<proteinExistence type="predicted"/>
<evidence type="ECO:0000313" key="2">
    <source>
        <dbReference type="Proteomes" id="UP001170717"/>
    </source>
</evidence>
<comment type="caution">
    <text evidence="1">The sequence shown here is derived from an EMBL/GenBank/DDBJ whole genome shotgun (WGS) entry which is preliminary data.</text>
</comment>
<dbReference type="Proteomes" id="UP001170717">
    <property type="component" value="Unassembled WGS sequence"/>
</dbReference>
<accession>A0AAW7Z4K3</accession>
<name>A0AAW7Z4K3_9ALTE</name>
<sequence length="60" mass="6468">VYRLPASVVVASGNDSGIIQHTDKSCSIFGVRIVLRIEWTMAKAPSSTESVCLLTECLNT</sequence>
<dbReference type="RefSeq" id="WP_303539089.1">
    <property type="nucleotide sequence ID" value="NZ_JAUOQI010000055.1"/>
</dbReference>
<gene>
    <name evidence="1" type="ORF">Q4527_20175</name>
</gene>
<protein>
    <submittedName>
        <fullName evidence="1">Uncharacterized protein</fullName>
    </submittedName>
</protein>
<evidence type="ECO:0000313" key="1">
    <source>
        <dbReference type="EMBL" id="MDO6579709.1"/>
    </source>
</evidence>
<feature type="non-terminal residue" evidence="1">
    <location>
        <position position="1"/>
    </location>
</feature>
<organism evidence="1 2">
    <name type="scientific">Alteromonas stellipolaris</name>
    <dbReference type="NCBI Taxonomy" id="233316"/>
    <lineage>
        <taxon>Bacteria</taxon>
        <taxon>Pseudomonadati</taxon>
        <taxon>Pseudomonadota</taxon>
        <taxon>Gammaproteobacteria</taxon>
        <taxon>Alteromonadales</taxon>
        <taxon>Alteromonadaceae</taxon>
        <taxon>Alteromonas/Salinimonas group</taxon>
        <taxon>Alteromonas</taxon>
    </lineage>
</organism>
<dbReference type="EMBL" id="JAUOQI010000055">
    <property type="protein sequence ID" value="MDO6579709.1"/>
    <property type="molecule type" value="Genomic_DNA"/>
</dbReference>